<dbReference type="Proteomes" id="UP001212997">
    <property type="component" value="Unassembled WGS sequence"/>
</dbReference>
<dbReference type="EMBL" id="JANAWD010000180">
    <property type="protein sequence ID" value="KAJ3484673.1"/>
    <property type="molecule type" value="Genomic_DNA"/>
</dbReference>
<dbReference type="InterPro" id="IPR027417">
    <property type="entry name" value="P-loop_NTPase"/>
</dbReference>
<feature type="domain" description="G" evidence="2">
    <location>
        <begin position="12"/>
        <end position="73"/>
    </location>
</feature>
<dbReference type="Pfam" id="PF01926">
    <property type="entry name" value="MMR_HSR1"/>
    <property type="match status" value="1"/>
</dbReference>
<dbReference type="Gene3D" id="3.40.50.300">
    <property type="entry name" value="P-loop containing nucleotide triphosphate hydrolases"/>
    <property type="match status" value="1"/>
</dbReference>
<evidence type="ECO:0000256" key="1">
    <source>
        <dbReference type="SAM" id="Coils"/>
    </source>
</evidence>
<name>A0AAD5V4S7_9APHY</name>
<organism evidence="3 4">
    <name type="scientific">Meripilus lineatus</name>
    <dbReference type="NCBI Taxonomy" id="2056292"/>
    <lineage>
        <taxon>Eukaryota</taxon>
        <taxon>Fungi</taxon>
        <taxon>Dikarya</taxon>
        <taxon>Basidiomycota</taxon>
        <taxon>Agaricomycotina</taxon>
        <taxon>Agaricomycetes</taxon>
        <taxon>Polyporales</taxon>
        <taxon>Meripilaceae</taxon>
        <taxon>Meripilus</taxon>
    </lineage>
</organism>
<comment type="caution">
    <text evidence="3">The sequence shown here is derived from an EMBL/GenBank/DDBJ whole genome shotgun (WGS) entry which is preliminary data.</text>
</comment>
<keyword evidence="4" id="KW-1185">Reference proteome</keyword>
<proteinExistence type="predicted"/>
<sequence length="368" mass="41494">MDPFSEQITHYILVAGPSGVGKSSFVNIASGSDLPIGDDLNSCTADVAVTKPFQLSGSQVQLIDTPGFDDSEVSDTDILQRIALHLETMYRQGCLLKGILFLHRISDVRATGTARKSLRMLQELCGDEALQNLVLVTTFWGNVPQDVGEARERQLVSEETLFKPLLDRGAKIRRHKDTERSAHEILQLLLDKGRQRFPLKIQKELVDERKDILETAAGIALDKELALQAQQHKAELERVKEEIAQALAQKDLESQRELEEIEREYKAKLKKAISDRQTISTDYAKKRAEQDDSEREFTYTPLQQTVEIPPVPLRGPQQPNVDKKVRHVAPFGDHCNKFIGFEHRSLIGSSLPFALSSLVYFLITLIDW</sequence>
<dbReference type="GO" id="GO:0005525">
    <property type="term" value="F:GTP binding"/>
    <property type="evidence" value="ECO:0007669"/>
    <property type="project" value="InterPro"/>
</dbReference>
<gene>
    <name evidence="3" type="ORF">NLI96_g5478</name>
</gene>
<evidence type="ECO:0000313" key="3">
    <source>
        <dbReference type="EMBL" id="KAJ3484673.1"/>
    </source>
</evidence>
<dbReference type="InterPro" id="IPR006073">
    <property type="entry name" value="GTP-bd"/>
</dbReference>
<reference evidence="3" key="1">
    <citation type="submission" date="2022-07" db="EMBL/GenBank/DDBJ databases">
        <title>Genome Sequence of Physisporinus lineatus.</title>
        <authorList>
            <person name="Buettner E."/>
        </authorList>
    </citation>
    <scope>NUCLEOTIDE SEQUENCE</scope>
    <source>
        <strain evidence="3">VT162</strain>
    </source>
</reference>
<keyword evidence="1" id="KW-0175">Coiled coil</keyword>
<dbReference type="SUPFAM" id="SSF52540">
    <property type="entry name" value="P-loop containing nucleoside triphosphate hydrolases"/>
    <property type="match status" value="1"/>
</dbReference>
<dbReference type="CDD" id="cd00882">
    <property type="entry name" value="Ras_like_GTPase"/>
    <property type="match status" value="1"/>
</dbReference>
<evidence type="ECO:0000313" key="4">
    <source>
        <dbReference type="Proteomes" id="UP001212997"/>
    </source>
</evidence>
<evidence type="ECO:0000259" key="2">
    <source>
        <dbReference type="Pfam" id="PF01926"/>
    </source>
</evidence>
<feature type="coiled-coil region" evidence="1">
    <location>
        <begin position="222"/>
        <end position="264"/>
    </location>
</feature>
<accession>A0AAD5V4S7</accession>
<dbReference type="AlphaFoldDB" id="A0AAD5V4S7"/>
<protein>
    <recommendedName>
        <fullName evidence="2">G domain-containing protein</fullName>
    </recommendedName>
</protein>